<protein>
    <submittedName>
        <fullName evidence="1">Uncharacterized protein</fullName>
    </submittedName>
</protein>
<dbReference type="EMBL" id="BFEA01000013">
    <property type="protein sequence ID" value="GBG60663.1"/>
    <property type="molecule type" value="Genomic_DNA"/>
</dbReference>
<dbReference type="Proteomes" id="UP000265515">
    <property type="component" value="Unassembled WGS sequence"/>
</dbReference>
<gene>
    <name evidence="1" type="ORF">CBR_g11888</name>
</gene>
<evidence type="ECO:0000313" key="2">
    <source>
        <dbReference type="Proteomes" id="UP000265515"/>
    </source>
</evidence>
<keyword evidence="2" id="KW-1185">Reference proteome</keyword>
<name>A0A388JSB6_CHABU</name>
<dbReference type="Gramene" id="GBG60663">
    <property type="protein sequence ID" value="GBG60663"/>
    <property type="gene ID" value="CBR_g11888"/>
</dbReference>
<evidence type="ECO:0000313" key="1">
    <source>
        <dbReference type="EMBL" id="GBG60663.1"/>
    </source>
</evidence>
<comment type="caution">
    <text evidence="1">The sequence shown here is derived from an EMBL/GenBank/DDBJ whole genome shotgun (WGS) entry which is preliminary data.</text>
</comment>
<proteinExistence type="predicted"/>
<reference evidence="1 2" key="1">
    <citation type="journal article" date="2018" name="Cell">
        <title>The Chara Genome: Secondary Complexity and Implications for Plant Terrestrialization.</title>
        <authorList>
            <person name="Nishiyama T."/>
            <person name="Sakayama H."/>
            <person name="Vries J.D."/>
            <person name="Buschmann H."/>
            <person name="Saint-Marcoux D."/>
            <person name="Ullrich K.K."/>
            <person name="Haas F.B."/>
            <person name="Vanderstraeten L."/>
            <person name="Becker D."/>
            <person name="Lang D."/>
            <person name="Vosolsobe S."/>
            <person name="Rombauts S."/>
            <person name="Wilhelmsson P.K.I."/>
            <person name="Janitza P."/>
            <person name="Kern R."/>
            <person name="Heyl A."/>
            <person name="Rumpler F."/>
            <person name="Villalobos L.I.A.C."/>
            <person name="Clay J.M."/>
            <person name="Skokan R."/>
            <person name="Toyoda A."/>
            <person name="Suzuki Y."/>
            <person name="Kagoshima H."/>
            <person name="Schijlen E."/>
            <person name="Tajeshwar N."/>
            <person name="Catarino B."/>
            <person name="Hetherington A.J."/>
            <person name="Saltykova A."/>
            <person name="Bonnot C."/>
            <person name="Breuninger H."/>
            <person name="Symeonidi A."/>
            <person name="Radhakrishnan G.V."/>
            <person name="Van Nieuwerburgh F."/>
            <person name="Deforce D."/>
            <person name="Chang C."/>
            <person name="Karol K.G."/>
            <person name="Hedrich R."/>
            <person name="Ulvskov P."/>
            <person name="Glockner G."/>
            <person name="Delwiche C.F."/>
            <person name="Petrasek J."/>
            <person name="Van de Peer Y."/>
            <person name="Friml J."/>
            <person name="Beilby M."/>
            <person name="Dolan L."/>
            <person name="Kohara Y."/>
            <person name="Sugano S."/>
            <person name="Fujiyama A."/>
            <person name="Delaux P.-M."/>
            <person name="Quint M."/>
            <person name="TheiBen G."/>
            <person name="Hagemann M."/>
            <person name="Harholt J."/>
            <person name="Dunand C."/>
            <person name="Zachgo S."/>
            <person name="Langdale J."/>
            <person name="Maumus F."/>
            <person name="Straeten D.V.D."/>
            <person name="Gould S.B."/>
            <person name="Rensing S.A."/>
        </authorList>
    </citation>
    <scope>NUCLEOTIDE SEQUENCE [LARGE SCALE GENOMIC DNA]</scope>
    <source>
        <strain evidence="1 2">S276</strain>
    </source>
</reference>
<dbReference type="AlphaFoldDB" id="A0A388JSB6"/>
<sequence>MCASSADGLRVAEMAKLCQVAMQRVVDISKKVLVGTGRSRRPLRQRHWQVLLDGNLVVEISQEVDCRREGTCLGGRLGELS</sequence>
<organism evidence="1 2">
    <name type="scientific">Chara braunii</name>
    <name type="common">Braun's stonewort</name>
    <dbReference type="NCBI Taxonomy" id="69332"/>
    <lineage>
        <taxon>Eukaryota</taxon>
        <taxon>Viridiplantae</taxon>
        <taxon>Streptophyta</taxon>
        <taxon>Charophyceae</taxon>
        <taxon>Charales</taxon>
        <taxon>Characeae</taxon>
        <taxon>Chara</taxon>
    </lineage>
</organism>
<accession>A0A388JSB6</accession>